<keyword evidence="5" id="KW-0472">Membrane</keyword>
<sequence length="259" mass="28674">MRKNASLTWELATRMFIRDMRAMYRQSILGYIWIFLPPIANTLIWVYLNSQDVIKVDTGGISYPAFVLTGNLLWTAFNATLTSMLNTVNESRALLSKINFPHEALLLTALGKSAVNAMLPLVILIPVLPFYVNEFHATMLLFPLGVIVMILFGATIAILLLPIATLYGDVSRGVQLILKFGFFVTPVVYPLPAAGLAKFISDVNPVTPLLVTSRSWLLGEGPIMLQPFILLSIITLIALCFAILAYKIAVPYLIERLSS</sequence>
<comment type="caution">
    <text evidence="7">The sequence shown here is derived from an EMBL/GenBank/DDBJ whole genome shotgun (WGS) entry which is preliminary data.</text>
</comment>
<feature type="transmembrane region" description="Helical" evidence="5">
    <location>
        <begin position="140"/>
        <end position="164"/>
    </location>
</feature>
<protein>
    <recommendedName>
        <fullName evidence="6">ABC transmembrane type-2 domain-containing protein</fullName>
    </recommendedName>
</protein>
<evidence type="ECO:0000256" key="1">
    <source>
        <dbReference type="ARBA" id="ARBA00004429"/>
    </source>
</evidence>
<evidence type="ECO:0000313" key="7">
    <source>
        <dbReference type="EMBL" id="GHB92105.1"/>
    </source>
</evidence>
<dbReference type="AlphaFoldDB" id="A0A8J3D993"/>
<feature type="transmembrane region" description="Helical" evidence="5">
    <location>
        <begin position="28"/>
        <end position="48"/>
    </location>
</feature>
<reference evidence="7" key="2">
    <citation type="submission" date="2020-09" db="EMBL/GenBank/DDBJ databases">
        <authorList>
            <person name="Sun Q."/>
            <person name="Kim S."/>
        </authorList>
    </citation>
    <scope>NUCLEOTIDE SEQUENCE</scope>
    <source>
        <strain evidence="7">KCTC 12870</strain>
    </source>
</reference>
<dbReference type="GO" id="GO:0015920">
    <property type="term" value="P:lipopolysaccharide transport"/>
    <property type="evidence" value="ECO:0007669"/>
    <property type="project" value="TreeGrafter"/>
</dbReference>
<name>A0A8J3D993_9BACT</name>
<dbReference type="InterPro" id="IPR047817">
    <property type="entry name" value="ABC2_TM_bact-type"/>
</dbReference>
<keyword evidence="4" id="KW-0997">Cell inner membrane</keyword>
<reference evidence="7" key="1">
    <citation type="journal article" date="2014" name="Int. J. Syst. Evol. Microbiol.">
        <title>Complete genome sequence of Corynebacterium casei LMG S-19264T (=DSM 44701T), isolated from a smear-ripened cheese.</title>
        <authorList>
            <consortium name="US DOE Joint Genome Institute (JGI-PGF)"/>
            <person name="Walter F."/>
            <person name="Albersmeier A."/>
            <person name="Kalinowski J."/>
            <person name="Ruckert C."/>
        </authorList>
    </citation>
    <scope>NUCLEOTIDE SEQUENCE</scope>
    <source>
        <strain evidence="7">KCTC 12870</strain>
    </source>
</reference>
<comment type="similarity">
    <text evidence="2">Belongs to the ABC-2 integral membrane protein family.</text>
</comment>
<dbReference type="EMBL" id="BMXG01000002">
    <property type="protein sequence ID" value="GHB92105.1"/>
    <property type="molecule type" value="Genomic_DNA"/>
</dbReference>
<keyword evidence="8" id="KW-1185">Reference proteome</keyword>
<evidence type="ECO:0000313" key="8">
    <source>
        <dbReference type="Proteomes" id="UP000642829"/>
    </source>
</evidence>
<dbReference type="PROSITE" id="PS51012">
    <property type="entry name" value="ABC_TM2"/>
    <property type="match status" value="1"/>
</dbReference>
<evidence type="ECO:0000259" key="6">
    <source>
        <dbReference type="PROSITE" id="PS51012"/>
    </source>
</evidence>
<keyword evidence="4" id="KW-1003">Cell membrane</keyword>
<keyword evidence="5" id="KW-1133">Transmembrane helix</keyword>
<accession>A0A8J3D993</accession>
<keyword evidence="3" id="KW-0813">Transport</keyword>
<keyword evidence="5" id="KW-0812">Transmembrane</keyword>
<feature type="transmembrane region" description="Helical" evidence="5">
    <location>
        <begin position="104"/>
        <end position="128"/>
    </location>
</feature>
<evidence type="ECO:0000256" key="4">
    <source>
        <dbReference type="ARBA" id="ARBA00022519"/>
    </source>
</evidence>
<comment type="subcellular location">
    <subcellularLocation>
        <location evidence="1">Cell inner membrane</location>
        <topology evidence="1">Multi-pass membrane protein</topology>
    </subcellularLocation>
</comment>
<dbReference type="Proteomes" id="UP000642829">
    <property type="component" value="Unassembled WGS sequence"/>
</dbReference>
<feature type="domain" description="ABC transmembrane type-2" evidence="6">
    <location>
        <begin position="29"/>
        <end position="249"/>
    </location>
</feature>
<dbReference type="PANTHER" id="PTHR30413:SF8">
    <property type="entry name" value="TRANSPORT PERMEASE PROTEIN"/>
    <property type="match status" value="1"/>
</dbReference>
<evidence type="ECO:0000256" key="3">
    <source>
        <dbReference type="ARBA" id="ARBA00022448"/>
    </source>
</evidence>
<proteinExistence type="inferred from homology"/>
<feature type="transmembrane region" description="Helical" evidence="5">
    <location>
        <begin position="223"/>
        <end position="246"/>
    </location>
</feature>
<feature type="transmembrane region" description="Helical" evidence="5">
    <location>
        <begin position="60"/>
        <end position="83"/>
    </location>
</feature>
<dbReference type="PANTHER" id="PTHR30413">
    <property type="entry name" value="INNER MEMBRANE TRANSPORT PERMEASE"/>
    <property type="match status" value="1"/>
</dbReference>
<evidence type="ECO:0000256" key="2">
    <source>
        <dbReference type="ARBA" id="ARBA00007783"/>
    </source>
</evidence>
<evidence type="ECO:0000256" key="5">
    <source>
        <dbReference type="SAM" id="Phobius"/>
    </source>
</evidence>
<gene>
    <name evidence="7" type="ORF">GCM10007047_03900</name>
</gene>
<feature type="transmembrane region" description="Helical" evidence="5">
    <location>
        <begin position="176"/>
        <end position="200"/>
    </location>
</feature>
<organism evidence="7 8">
    <name type="scientific">Cerasicoccus arenae</name>
    <dbReference type="NCBI Taxonomy" id="424488"/>
    <lineage>
        <taxon>Bacteria</taxon>
        <taxon>Pseudomonadati</taxon>
        <taxon>Verrucomicrobiota</taxon>
        <taxon>Opitutia</taxon>
        <taxon>Puniceicoccales</taxon>
        <taxon>Cerasicoccaceae</taxon>
        <taxon>Cerasicoccus</taxon>
    </lineage>
</organism>
<dbReference type="GO" id="GO:0005886">
    <property type="term" value="C:plasma membrane"/>
    <property type="evidence" value="ECO:0007669"/>
    <property type="project" value="UniProtKB-SubCell"/>
</dbReference>